<sequence length="239" mass="25788">MKKIALITGAGRGLGWELTNQLTKHGYFVIMGVRDEQKGLAAWERLPEKNAASVMVLDMEDQASFPQVYAQLEKRNGKLDLLVNNAGVMLDGDLMKNSTNTISAELLKKTFDVNFFGIVALTNTLVPLLLKSTTPAIVNISSNMGSLHLLATEPAMPKTFAYNTSKAALNAYTLHLAYLLADTPVKVNAVHPGWVKTDMGGDAAPLEAAEAVASIVQLILQGANAPTGQFLHQGQEVKW</sequence>
<organism evidence="5 6">
    <name type="scientific">Paraflavitalea soli</name>
    <dbReference type="NCBI Taxonomy" id="2315862"/>
    <lineage>
        <taxon>Bacteria</taxon>
        <taxon>Pseudomonadati</taxon>
        <taxon>Bacteroidota</taxon>
        <taxon>Chitinophagia</taxon>
        <taxon>Chitinophagales</taxon>
        <taxon>Chitinophagaceae</taxon>
        <taxon>Paraflavitalea</taxon>
    </lineage>
</organism>
<dbReference type="PRINTS" id="PR00081">
    <property type="entry name" value="GDHRDH"/>
</dbReference>
<dbReference type="RefSeq" id="WP_119048609.1">
    <property type="nucleotide sequence ID" value="NZ_CP032157.1"/>
</dbReference>
<protein>
    <submittedName>
        <fullName evidence="5">SDR family oxidoreductase</fullName>
    </submittedName>
</protein>
<dbReference type="PRINTS" id="PR00080">
    <property type="entry name" value="SDRFAMILY"/>
</dbReference>
<dbReference type="Proteomes" id="UP000263900">
    <property type="component" value="Chromosome"/>
</dbReference>
<dbReference type="InterPro" id="IPR036291">
    <property type="entry name" value="NAD(P)-bd_dom_sf"/>
</dbReference>
<comment type="similarity">
    <text evidence="1 4">Belongs to the short-chain dehydrogenases/reductases (SDR) family.</text>
</comment>
<name>A0A3B7MQ65_9BACT</name>
<dbReference type="PANTHER" id="PTHR43490">
    <property type="entry name" value="(+)-NEOMENTHOL DEHYDROGENASE"/>
    <property type="match status" value="1"/>
</dbReference>
<evidence type="ECO:0000313" key="5">
    <source>
        <dbReference type="EMBL" id="AXY72771.1"/>
    </source>
</evidence>
<dbReference type="GO" id="GO:0016616">
    <property type="term" value="F:oxidoreductase activity, acting on the CH-OH group of donors, NAD or NADP as acceptor"/>
    <property type="evidence" value="ECO:0007669"/>
    <property type="project" value="InterPro"/>
</dbReference>
<evidence type="ECO:0000256" key="1">
    <source>
        <dbReference type="ARBA" id="ARBA00006484"/>
    </source>
</evidence>
<dbReference type="AlphaFoldDB" id="A0A3B7MQ65"/>
<dbReference type="Gene3D" id="3.40.50.720">
    <property type="entry name" value="NAD(P)-binding Rossmann-like Domain"/>
    <property type="match status" value="1"/>
</dbReference>
<dbReference type="CDD" id="cd05324">
    <property type="entry name" value="carb_red_PTCR-like_SDR_c"/>
    <property type="match status" value="1"/>
</dbReference>
<evidence type="ECO:0000256" key="3">
    <source>
        <dbReference type="ARBA" id="ARBA00023002"/>
    </source>
</evidence>
<dbReference type="PROSITE" id="PS00061">
    <property type="entry name" value="ADH_SHORT"/>
    <property type="match status" value="1"/>
</dbReference>
<gene>
    <name evidence="5" type="ORF">D3H65_01755</name>
</gene>
<dbReference type="KEGG" id="pseg:D3H65_01755"/>
<evidence type="ECO:0000313" key="6">
    <source>
        <dbReference type="Proteomes" id="UP000263900"/>
    </source>
</evidence>
<keyword evidence="3" id="KW-0560">Oxidoreductase</keyword>
<dbReference type="PANTHER" id="PTHR43490:SF99">
    <property type="entry name" value="SHORT-CHAIN DEHYDROGENASE_REDUCTASE"/>
    <property type="match status" value="1"/>
</dbReference>
<dbReference type="OrthoDB" id="5786478at2"/>
<dbReference type="SUPFAM" id="SSF51735">
    <property type="entry name" value="NAD(P)-binding Rossmann-fold domains"/>
    <property type="match status" value="1"/>
</dbReference>
<dbReference type="InterPro" id="IPR045313">
    <property type="entry name" value="CBR1-like"/>
</dbReference>
<dbReference type="Pfam" id="PF00106">
    <property type="entry name" value="adh_short"/>
    <property type="match status" value="1"/>
</dbReference>
<keyword evidence="2" id="KW-0521">NADP</keyword>
<evidence type="ECO:0000256" key="4">
    <source>
        <dbReference type="RuleBase" id="RU000363"/>
    </source>
</evidence>
<evidence type="ECO:0000256" key="2">
    <source>
        <dbReference type="ARBA" id="ARBA00022857"/>
    </source>
</evidence>
<dbReference type="EMBL" id="CP032157">
    <property type="protein sequence ID" value="AXY72771.1"/>
    <property type="molecule type" value="Genomic_DNA"/>
</dbReference>
<dbReference type="InterPro" id="IPR002347">
    <property type="entry name" value="SDR_fam"/>
</dbReference>
<dbReference type="InterPro" id="IPR020904">
    <property type="entry name" value="Sc_DH/Rdtase_CS"/>
</dbReference>
<keyword evidence="6" id="KW-1185">Reference proteome</keyword>
<accession>A0A3B7MQ65</accession>
<proteinExistence type="inferred from homology"/>
<reference evidence="5 6" key="1">
    <citation type="submission" date="2018-09" db="EMBL/GenBank/DDBJ databases">
        <title>Genome sequencing of strain 6GH32-13.</title>
        <authorList>
            <person name="Weon H.-Y."/>
            <person name="Heo J."/>
            <person name="Kwon S.-W."/>
        </authorList>
    </citation>
    <scope>NUCLEOTIDE SEQUENCE [LARGE SCALE GENOMIC DNA]</scope>
    <source>
        <strain evidence="5 6">5GH32-13</strain>
    </source>
</reference>